<name>A0A0A8ZNJ2_ARUDO</name>
<sequence length="22" mass="2427">MYSMVSWSTEAVSVFPKGETSC</sequence>
<proteinExistence type="predicted"/>
<reference evidence="2" key="1">
    <citation type="submission" date="2014-09" db="EMBL/GenBank/DDBJ databases">
        <authorList>
            <person name="Magalhaes I.L.F."/>
            <person name="Oliveira U."/>
            <person name="Santos F.R."/>
            <person name="Vidigal T.H.D.A."/>
            <person name="Brescovit A.D."/>
            <person name="Santos A.J."/>
        </authorList>
    </citation>
    <scope>NUCLEOTIDE SEQUENCE</scope>
    <source>
        <tissue evidence="2">Shoot tissue taken approximately 20 cm above the soil surface</tissue>
    </source>
</reference>
<evidence type="ECO:0000313" key="2">
    <source>
        <dbReference type="EMBL" id="JAD39248.1"/>
    </source>
</evidence>
<dbReference type="EMBL" id="GBRH01258647">
    <property type="protein sequence ID" value="JAD39248.1"/>
    <property type="molecule type" value="Transcribed_RNA"/>
</dbReference>
<accession>A0A0A8ZNJ2</accession>
<feature type="compositionally biased region" description="Polar residues" evidence="1">
    <location>
        <begin position="1"/>
        <end position="11"/>
    </location>
</feature>
<feature type="region of interest" description="Disordered" evidence="1">
    <location>
        <begin position="1"/>
        <end position="22"/>
    </location>
</feature>
<dbReference type="AlphaFoldDB" id="A0A0A8ZNJ2"/>
<protein>
    <submittedName>
        <fullName evidence="2">Uncharacterized protein</fullName>
    </submittedName>
</protein>
<organism evidence="2">
    <name type="scientific">Arundo donax</name>
    <name type="common">Giant reed</name>
    <name type="synonym">Donax arundinaceus</name>
    <dbReference type="NCBI Taxonomy" id="35708"/>
    <lineage>
        <taxon>Eukaryota</taxon>
        <taxon>Viridiplantae</taxon>
        <taxon>Streptophyta</taxon>
        <taxon>Embryophyta</taxon>
        <taxon>Tracheophyta</taxon>
        <taxon>Spermatophyta</taxon>
        <taxon>Magnoliopsida</taxon>
        <taxon>Liliopsida</taxon>
        <taxon>Poales</taxon>
        <taxon>Poaceae</taxon>
        <taxon>PACMAD clade</taxon>
        <taxon>Arundinoideae</taxon>
        <taxon>Arundineae</taxon>
        <taxon>Arundo</taxon>
    </lineage>
</organism>
<reference evidence="2" key="2">
    <citation type="journal article" date="2015" name="Data Brief">
        <title>Shoot transcriptome of the giant reed, Arundo donax.</title>
        <authorList>
            <person name="Barrero R.A."/>
            <person name="Guerrero F.D."/>
            <person name="Moolhuijzen P."/>
            <person name="Goolsby J.A."/>
            <person name="Tidwell J."/>
            <person name="Bellgard S.E."/>
            <person name="Bellgard M.I."/>
        </authorList>
    </citation>
    <scope>NUCLEOTIDE SEQUENCE</scope>
    <source>
        <tissue evidence="2">Shoot tissue taken approximately 20 cm above the soil surface</tissue>
    </source>
</reference>
<evidence type="ECO:0000256" key="1">
    <source>
        <dbReference type="SAM" id="MobiDB-lite"/>
    </source>
</evidence>